<reference evidence="1" key="3">
    <citation type="submission" date="2010-12" db="EMBL/GenBank/DDBJ databases">
        <title>Complete sequence of chromosome1 of Asticcacaulis excentricus CB 48.</title>
        <authorList>
            <consortium name="US DOE Joint Genome Institute"/>
            <person name="Lucas S."/>
            <person name="Copeland A."/>
            <person name="Lapidus A."/>
            <person name="Cheng J.-F."/>
            <person name="Bruce D."/>
            <person name="Goodwin L."/>
            <person name="Pitluck S."/>
            <person name="Teshima H."/>
            <person name="Davenport K."/>
            <person name="Detter J.C."/>
            <person name="Han C."/>
            <person name="Tapia R."/>
            <person name="Land M."/>
            <person name="Hauser L."/>
            <person name="Jeffries C."/>
            <person name="Kyrpides N."/>
            <person name="Ivanova N."/>
            <person name="Ovchinnikova G."/>
            <person name="Brun Y.V."/>
            <person name="Woyke T."/>
        </authorList>
    </citation>
    <scope>NUCLEOTIDE SEQUENCE</scope>
    <source>
        <strain evidence="1">CB 48</strain>
        <strain>CS 48</strain>
    </source>
</reference>
<organism evidence="1 3">
    <name type="scientific">Asticcacaulis excentricus (strain ATCC 15261 / DSM 4724 / KCTC 12464 / NCIMB 9791 / VKM B-1370 / CB 48)</name>
    <dbReference type="NCBI Taxonomy" id="573065"/>
    <lineage>
        <taxon>Bacteria</taxon>
        <taxon>Pseudomonadati</taxon>
        <taxon>Pseudomonadota</taxon>
        <taxon>Alphaproteobacteria</taxon>
        <taxon>Caulobacterales</taxon>
        <taxon>Caulobacteraceae</taxon>
        <taxon>Asticcacaulis</taxon>
    </lineage>
</organism>
<accession>E8RMA3</accession>
<sequence length="122" mass="13340">MATPMRTTRNSQFVELVTGGGIGRVRRDWPEDFKAEMAARSMVPGVNASALAREIGISPSQLFGWRRYCRDHGLVETVGDVSARRAEEKGSIEIEVSGVVVRCTGPVEEQALVRVIRAVRAA</sequence>
<dbReference type="GO" id="GO:0004803">
    <property type="term" value="F:transposase activity"/>
    <property type="evidence" value="ECO:0007669"/>
    <property type="project" value="InterPro"/>
</dbReference>
<dbReference type="InterPro" id="IPR010921">
    <property type="entry name" value="Trp_repressor/repl_initiator"/>
</dbReference>
<dbReference type="eggNOG" id="COG2963">
    <property type="taxonomic scope" value="Bacteria"/>
</dbReference>
<dbReference type="SUPFAM" id="SSF48295">
    <property type="entry name" value="TrpR-like"/>
    <property type="match status" value="1"/>
</dbReference>
<dbReference type="OrthoDB" id="7210955at2"/>
<reference evidence="3" key="1">
    <citation type="submission" date="2010-12" db="EMBL/GenBank/DDBJ databases">
        <title>Complete sequence of chromosome 1 of Asticcacaulis excentricus CB 48.</title>
        <authorList>
            <consortium name="US DOE Joint Genome Institute"/>
            <person name="Lucas S."/>
            <person name="Copeland A."/>
            <person name="Lapidus A."/>
            <person name="Cheng J.-F."/>
            <person name="Bruce D."/>
            <person name="Goodwin L."/>
            <person name="Pitluck S."/>
            <person name="Teshima H."/>
            <person name="Davenport K."/>
            <person name="Detter J.C."/>
            <person name="Han C."/>
            <person name="Tapia R."/>
            <person name="Land M."/>
            <person name="Hauser L."/>
            <person name="Jeffries C."/>
            <person name="Kyrpides N."/>
            <person name="Ivanova N."/>
            <person name="Ovchinnikova G."/>
            <person name="Brun Y.V."/>
            <person name="Woyke T."/>
        </authorList>
    </citation>
    <scope>NUCLEOTIDE SEQUENCE [LARGE SCALE GENOMIC DNA]</scope>
    <source>
        <strain evidence="3">ATCC 15261 / DSM 4724 / KCTC 12464 / NCIMB 9791 / VKM B-1370 / CB 48</strain>
    </source>
</reference>
<dbReference type="Proteomes" id="UP000001492">
    <property type="component" value="Chromosome 2"/>
</dbReference>
<dbReference type="GO" id="GO:0043565">
    <property type="term" value="F:sequence-specific DNA binding"/>
    <property type="evidence" value="ECO:0007669"/>
    <property type="project" value="InterPro"/>
</dbReference>
<dbReference type="InterPro" id="IPR002514">
    <property type="entry name" value="Transposase_8"/>
</dbReference>
<dbReference type="Pfam" id="PF01527">
    <property type="entry name" value="HTH_Tnp_1"/>
    <property type="match status" value="1"/>
</dbReference>
<dbReference type="KEGG" id="aex:Astex_3049"/>
<evidence type="ECO:0000313" key="1">
    <source>
        <dbReference type="EMBL" id="ADU13854.1"/>
    </source>
</evidence>
<dbReference type="KEGG" id="aex:Astex_2196"/>
<evidence type="ECO:0000313" key="3">
    <source>
        <dbReference type="Proteomes" id="UP000001492"/>
    </source>
</evidence>
<evidence type="ECO:0000313" key="2">
    <source>
        <dbReference type="EMBL" id="ADU14685.1"/>
    </source>
</evidence>
<keyword evidence="3" id="KW-1185">Reference proteome</keyword>
<dbReference type="HOGENOM" id="CLU_113764_1_1_5"/>
<reference evidence="2" key="4">
    <citation type="submission" date="2010-12" db="EMBL/GenBank/DDBJ databases">
        <title>Complete sequence of chromosome2 of Asticcacaulis excentricus CB 48.</title>
        <authorList>
            <consortium name="US DOE Joint Genome Institute"/>
            <person name="Lucas S."/>
            <person name="Copeland A."/>
            <person name="Lapidus A."/>
            <person name="Cheng J.-F."/>
            <person name="Bruce D."/>
            <person name="Goodwin L."/>
            <person name="Pitluck S."/>
            <person name="Teshima H."/>
            <person name="Davenport K."/>
            <person name="Detter J.C."/>
            <person name="Han C."/>
            <person name="Tapia R."/>
            <person name="Land M."/>
            <person name="Hauser L."/>
            <person name="Jeffries C."/>
            <person name="Kyrpides N."/>
            <person name="Ivanova N."/>
            <person name="Ovchinnikova G."/>
            <person name="Brun Y.V."/>
            <person name="Woyke T."/>
        </authorList>
    </citation>
    <scope>NUCLEOTIDE SEQUENCE</scope>
    <source>
        <strain evidence="2">CB 48</strain>
        <strain>CS 48</strain>
    </source>
</reference>
<proteinExistence type="predicted"/>
<name>E8RMA3_ASTEC</name>
<dbReference type="GO" id="GO:0006313">
    <property type="term" value="P:DNA transposition"/>
    <property type="evidence" value="ECO:0007669"/>
    <property type="project" value="InterPro"/>
</dbReference>
<dbReference type="EMBL" id="CP002396">
    <property type="protein sequence ID" value="ADU14685.1"/>
    <property type="molecule type" value="Genomic_DNA"/>
</dbReference>
<dbReference type="STRING" id="573065.Astex_2196"/>
<gene>
    <name evidence="1" type="ordered locus">Astex_2196</name>
    <name evidence="2" type="ordered locus">Astex_3049</name>
</gene>
<dbReference type="Proteomes" id="UP000001492">
    <property type="component" value="Chromosome 1"/>
</dbReference>
<dbReference type="AlphaFoldDB" id="E8RMA3"/>
<protein>
    <submittedName>
        <fullName evidence="1">Transposase IS3/IS911 family protein</fullName>
    </submittedName>
</protein>
<reference evidence="3" key="2">
    <citation type="submission" date="2010-12" db="EMBL/GenBank/DDBJ databases">
        <title>Complete sequence of chromosome 2 of Asticcacaulis excentricus CB 48.</title>
        <authorList>
            <consortium name="US DOE Joint Genome Institute"/>
            <person name="Lucas S."/>
            <person name="Copeland A."/>
            <person name="Lapidus A."/>
            <person name="Cheng J.-F."/>
            <person name="Bruce D."/>
            <person name="Goodwin L."/>
            <person name="Pitluck S."/>
            <person name="Teshima H."/>
            <person name="Davenport K."/>
            <person name="Detter J.C."/>
            <person name="Han C."/>
            <person name="Tapia R."/>
            <person name="Land M."/>
            <person name="Hauser L."/>
            <person name="Jeffries C."/>
            <person name="Kyrpides N."/>
            <person name="Ivanova N."/>
            <person name="Ovchinnikova G."/>
            <person name="Brun Y.V."/>
            <person name="Woyke T."/>
        </authorList>
    </citation>
    <scope>NUCLEOTIDE SEQUENCE [LARGE SCALE GENOMIC DNA]</scope>
    <source>
        <strain evidence="3">ATCC 15261 / DSM 4724 / KCTC 12464 / NCIMB 9791 / VKM B-1370 / CB 48</strain>
    </source>
</reference>
<dbReference type="EMBL" id="CP002395">
    <property type="protein sequence ID" value="ADU13854.1"/>
    <property type="molecule type" value="Genomic_DNA"/>
</dbReference>